<protein>
    <submittedName>
        <fullName evidence="5">Diacylglycerol kinase</fullName>
    </submittedName>
</protein>
<evidence type="ECO:0000256" key="1">
    <source>
        <dbReference type="ARBA" id="ARBA00001946"/>
    </source>
</evidence>
<dbReference type="SMART" id="SM00046">
    <property type="entry name" value="DAGKc"/>
    <property type="match status" value="1"/>
</dbReference>
<gene>
    <name evidence="5" type="ORF">I6I10_12770</name>
</gene>
<dbReference type="Pfam" id="PF00781">
    <property type="entry name" value="DAGK_cat"/>
    <property type="match status" value="1"/>
</dbReference>
<evidence type="ECO:0000256" key="3">
    <source>
        <dbReference type="SAM" id="MobiDB-lite"/>
    </source>
</evidence>
<dbReference type="SUPFAM" id="SSF111331">
    <property type="entry name" value="NAD kinase/diacylglycerol kinase-like"/>
    <property type="match status" value="1"/>
</dbReference>
<dbReference type="InterPro" id="IPR017438">
    <property type="entry name" value="ATP-NAD_kinase_N"/>
</dbReference>
<dbReference type="InterPro" id="IPR050187">
    <property type="entry name" value="Lipid_Phosphate_FormReg"/>
</dbReference>
<dbReference type="InterPro" id="IPR001206">
    <property type="entry name" value="Diacylglycerol_kinase_cat_dom"/>
</dbReference>
<evidence type="ECO:0000313" key="6">
    <source>
        <dbReference type="Proteomes" id="UP000596145"/>
    </source>
</evidence>
<dbReference type="GeneID" id="92759424"/>
<dbReference type="GO" id="GO:0005886">
    <property type="term" value="C:plasma membrane"/>
    <property type="evidence" value="ECO:0007669"/>
    <property type="project" value="TreeGrafter"/>
</dbReference>
<accession>A0A7T4EFC6</accession>
<name>A0A7T4EFC6_9CORY</name>
<evidence type="ECO:0000259" key="4">
    <source>
        <dbReference type="PROSITE" id="PS50146"/>
    </source>
</evidence>
<dbReference type="RefSeq" id="WP_084036896.1">
    <property type="nucleotide sequence ID" value="NZ_CP066007.1"/>
</dbReference>
<dbReference type="AlphaFoldDB" id="A0A7T4EFC6"/>
<dbReference type="EMBL" id="CP066007">
    <property type="protein sequence ID" value="QQB46287.1"/>
    <property type="molecule type" value="Genomic_DNA"/>
</dbReference>
<proteinExistence type="inferred from homology"/>
<evidence type="ECO:0000313" key="5">
    <source>
        <dbReference type="EMBL" id="QQB46287.1"/>
    </source>
</evidence>
<feature type="compositionally biased region" description="Basic and acidic residues" evidence="3">
    <location>
        <begin position="238"/>
        <end position="255"/>
    </location>
</feature>
<dbReference type="GO" id="GO:0004143">
    <property type="term" value="F:ATP-dependent diacylglycerol kinase activity"/>
    <property type="evidence" value="ECO:0007669"/>
    <property type="project" value="TreeGrafter"/>
</dbReference>
<dbReference type="PANTHER" id="PTHR12358:SF106">
    <property type="entry name" value="LIPID KINASE YEGS"/>
    <property type="match status" value="1"/>
</dbReference>
<dbReference type="PROSITE" id="PS50146">
    <property type="entry name" value="DAGK"/>
    <property type="match status" value="1"/>
</dbReference>
<evidence type="ECO:0000256" key="2">
    <source>
        <dbReference type="ARBA" id="ARBA00005983"/>
    </source>
</evidence>
<dbReference type="OrthoDB" id="142078at2"/>
<dbReference type="Gene3D" id="3.40.50.10330">
    <property type="entry name" value="Probable inorganic polyphosphate/atp-NAD kinase, domain 1"/>
    <property type="match status" value="1"/>
</dbReference>
<dbReference type="Gene3D" id="2.60.200.40">
    <property type="match status" value="2"/>
</dbReference>
<dbReference type="InterPro" id="IPR016064">
    <property type="entry name" value="NAD/diacylglycerol_kinase_sf"/>
</dbReference>
<feature type="region of interest" description="Disordered" evidence="3">
    <location>
        <begin position="200"/>
        <end position="255"/>
    </location>
</feature>
<organism evidence="5 6">
    <name type="scientific">Corynebacterium glucuronolyticum</name>
    <dbReference type="NCBI Taxonomy" id="39791"/>
    <lineage>
        <taxon>Bacteria</taxon>
        <taxon>Bacillati</taxon>
        <taxon>Actinomycetota</taxon>
        <taxon>Actinomycetes</taxon>
        <taxon>Mycobacteriales</taxon>
        <taxon>Corynebacteriaceae</taxon>
        <taxon>Corynebacterium</taxon>
    </lineage>
</organism>
<feature type="domain" description="DAGKc" evidence="4">
    <location>
        <begin position="1"/>
        <end position="140"/>
    </location>
</feature>
<reference evidence="5 6" key="1">
    <citation type="submission" date="2020-12" db="EMBL/GenBank/DDBJ databases">
        <title>FDA dAtabase for Regulatory Grade micrObial Sequences (FDA-ARGOS): Supporting development and validation of Infectious Disease Dx tests.</title>
        <authorList>
            <person name="Sproer C."/>
            <person name="Gronow S."/>
            <person name="Severitt S."/>
            <person name="Schroder I."/>
            <person name="Tallon L."/>
            <person name="Sadzewicz L."/>
            <person name="Zhao X."/>
            <person name="Boylan J."/>
            <person name="Ott S."/>
            <person name="Bowen H."/>
            <person name="Vavikolanu K."/>
            <person name="Mehta A."/>
            <person name="Aluvathingal J."/>
            <person name="Nadendla S."/>
            <person name="Lowell S."/>
            <person name="Myers T."/>
            <person name="Yan Y."/>
            <person name="Sichtig H."/>
        </authorList>
    </citation>
    <scope>NUCLEOTIDE SEQUENCE [LARGE SCALE GENOMIC DNA]</scope>
    <source>
        <strain evidence="5 6">FDAARGOS_1053</strain>
    </source>
</reference>
<sequence length="398" mass="42244">MRVLLISNPNSTSLNGEVPREVVPALMEATELISCFTEYAGHAEDIARGLTREDADVVIIMGGDGSVNEVINGLLGPDVENRPAPEELPRLAVIPSGSANVFARALGFPNDPGAAARKLAGLLSSGTTRRLPVGRVAGRWFIVNVGFGLDAAVIKGMEKLRGRGISATAGVYGVIATKAWRQLRRFPPNISIMIPGEALHATAPKDPPTEDVATEDTAEGEAPSTSSRSGAHRFPTAAHEEEATRGSHLYRGDAPHEGDVTLPDIPFTVVTNTNPWTYAGALPIITNPEQSLDKALSLYALQDISGVGGLGALLHTVGVARRYLHGFDFHDREFRLDDVSTIHLSSVDPLPVQIDGESAPETTHLTVTSIPDCLDVIADPSDPFDDVIGEALENSLPL</sequence>
<keyword evidence="5" id="KW-0418">Kinase</keyword>
<dbReference type="Proteomes" id="UP000596145">
    <property type="component" value="Chromosome"/>
</dbReference>
<comment type="similarity">
    <text evidence="2">Belongs to the diacylglycerol/lipid kinase family.</text>
</comment>
<dbReference type="PANTHER" id="PTHR12358">
    <property type="entry name" value="SPHINGOSINE KINASE"/>
    <property type="match status" value="1"/>
</dbReference>
<comment type="cofactor">
    <cofactor evidence="1">
        <name>Mg(2+)</name>
        <dbReference type="ChEBI" id="CHEBI:18420"/>
    </cofactor>
</comment>
<keyword evidence="5" id="KW-0808">Transferase</keyword>